<dbReference type="Proteomes" id="UP000827872">
    <property type="component" value="Linkage Group LG08"/>
</dbReference>
<evidence type="ECO:0000313" key="1">
    <source>
        <dbReference type="EMBL" id="KAH8001772.1"/>
    </source>
</evidence>
<sequence>MPLFGKIVVIKRNGTDGTHFPLTVNSCTFGRKNECDIRIQLPQVSKEHCKIEVNENKEAILTNLSTVNPTQLNGCNFQQPVYLKHGDVLTIIDRSFRFEYPPGPLTKKKIARSEEKETLQVLHVQQVEQEELHPQNSEYGKLEWDDQKTNGSHEQKTQDDTTSQNCTNESTCKIRRSGRKRMYPFGPLHEFIKCEVVAKRGKESFSNKSSIEQKVNYSPRKDSIDNVSQAPHRILASDQTDQTKETKTATLELSEQHTGTNMIVSDPVLVKQNSSRRSSTNTANEKQDSEDTDLLHFQNVGENEDTEIISSNYDANRQSSVCLFTSCSIVALEHSEKDSCYEKSNLSTETVKIRVKTNLNTSGSVESVLPEPKAGEEGPETCSSPCSGQTSGMLQPELDPLLGLKNTSEISAEIEEDIMSATAREEESGLLEENKSLKTNRNYELLDTDQSLNAEVLKETEMENNLQDGHFGTTACLVYLNNSKSPRRSSRQRSNVSKVDSTITEDSVVTVSDVSPLKGVPEENKVKYWPKENDGSTEERTTSKSLENNIEMNNMAGSSLSPSCHKSHGQILAEDVVQEMNLLNQCSIKRETAVQILPEKRKSGELGLSTHTLGRRKRVSFGGHLSPELFDKRLPPNSPLKRGAIPARFSLPFGNSPRAVLKSASGFKQCVIKGFSGKDQENALLRSPAASAPARRSPAASPPARRSPAASPCNFPHVRGRFSVSRIDDPSLSSVQQKVLEREMDVDKEIKTPEPSNQESKTVLSIRRSNKSAPKRMSLHRRSGAMDAIWAKRLRGASEANLIVLKSWAEIVKQGVPKLQQRTTSKCDLKRRPAKKKPIKALKSNAPIKTPTKKVKGYFTTGHANSPAPIVVGKAHTSKVKITAQVPKVMFNYVLKQEQDTNESFTGMTEMFHTPLNWKKGSSLSSVQNSNMSASEEASEICTPEESGEMTVSPLNPSIQQIYDTDDIESTVLRVMRTPKQKPEPMEAHSGVKRLLRTPKQQPEPMEALSGIELLKTPNQQPEPMEALSGIELLKTPNQQPEPMEVLSGIELRKTPKQTPEPVEALSGVKRLLKTPSKAESVKDDICSKALNIQRQLRTPKRKFEPVEESGIRELLRAPKQKPELVEALSGVKRLLKTPKQKPEPVEALSGVKRLLRTPKQKPEPVEALSGVKRLFRTPKQKPEPVEALSGIELLKTPNQKPEPVEALSGIRELLRVPKQKPELVEALSGVKRLLRTPKQKPEPVESLSGVKELFKTPKQKPEPVEVLSGVKELFKTPKQQPEPVESLSGVKELFKTPNQKPEPVEALSGVKRLLKTPSKAESVKDDICSKALNIQRQLRTPKRKFEPVEDMIGISRILKTPRQKFMPVDDYFGLQKLMAEPKPNSLSAEIDYTGVQELFGYGDGVRVSETVNDPLENSSSDFGCKGVPEGKESQQEMELEDSFERKSPNAMPRMPDDDGCGELQDYFRHASCSSLNDITRAHVETIETVQFVPEKNKSEGMNSQRGTIIDPIEESSARKEDPVEMNAEIPKSLASTKKPRKKKVGESSYTEEHDTTKTVRQTRNSSRAKLTICKQTNENFDQNTSETSLAKESESTPLAHKTETSESFREKSRKHSIETSRSMDLDNIKDTQELLGLSKEMSIKTDLSVNRRRVAAKRNREAEESLHLKENAAKQFISKTSLISRNQKSKDEPKSDFPKTNSQEKMQSPNLETSTKNSENQILKRNTRKATQIETEMEAADGEKHTSPKMCKMETMENHPTEVKEGAARRRKKGKVRFLLENETLEEKCMFEGMGVTQEQYNASFERITTPVQGSAQKNKRKGASVVSPSLCISFSSEKHALGEGSKGQGENFTLTNEDQASFAQGECSQEINCDENANETQMVPCRNMQISVEQNAPKRQKVAMKKNSPRRCRHRAVSHKPSPENGNKVTPETEKLSAGVKNAVPSQENLSKRGRGRRFAPVSETLGTLNVPKEDPSTGISGFPQGDLKDTQNEKNSNEVRKVCLDNKATAEHIPTKRQRVTRGNPLPRNGRSRKDNSHQPATENDNEEHTDVENQCKAVENDFTAEENKSKRGRRRKVAPVSQTLTVPEEGPLSSSSGDLQDTQTEKNSNEVQKVCLDNKVTAERILTKRQRVTRGNPLPQNGRSRKDVSHEPATEDDNKEHPDVENQCMVVENAFTAKENQPRRGRRRKIAPVSQTLTIPEEDPSTGSSGFPQGDLQVQTVCLDNTQAAAEHILTKRQKVARGNRLPQNSRNRQGISHEPATENDNKEHPDIENQDTVVENAFTAEKNQPKRGRRRKVVPVSETLETLTVPKESPLTGSSSFTQDDLRDTQNEKNVSEVQKVCLDNIQATSEHILTKRQRGTKGNLPQNGRNKQDVSCEPTTENDNKKPLNVENENTVVENAASAEENQPKRGRRRKVAPVSQTLETQVPKEGPLTGSSAFTQGDLRDIQNEKNVSEVQKVCLDNIQATSEHILTKRQRGTKGNLLQNGRNKQDVSCEPATENGNEKPLNVENENMVVENASTAEENQPKGGRRRKVAPVKQTQENLTISEDDTSTGRSSSAQEMCSEDTQNEENSYETQKVALDSIKSFVEHILPQRQKVARRYLPQRSRNKQVVSHESPTENDNKDIPDIENQDTIVKNGFTVKENQPKRGRGRKVGTVSQILESNSFPLSSKDKSAAAEQEEALEIATTANKNRSCRGRSRKTLITSPVPASKRLVSNVNKEEMASVLKDLTKENVSKRGERKPTSEASGETNTKQRATGSKPLPVKGEKMPANAIFESQSKKSQRKNIVLAFPAPCSPAIKITLPSSPLNKNETVIENPNLFIENDLTGKENLAINSIKNKVVSCSISVKRKHQEKQSVNKEEIVSNDKRSRRAQRKVGAYENDDNPKDQQVIMTSTMEHDPQDRKRILRGKNLPKHNDQTNNLEITLPQGKENASKRGRQKQVHTEPEMYGTISGTKKCFAETIITAPEAENTGNALQRGRRKKI</sequence>
<proteinExistence type="predicted"/>
<dbReference type="EMBL" id="CM037621">
    <property type="protein sequence ID" value="KAH8001772.1"/>
    <property type="molecule type" value="Genomic_DNA"/>
</dbReference>
<keyword evidence="2" id="KW-1185">Reference proteome</keyword>
<reference evidence="1" key="1">
    <citation type="submission" date="2021-08" db="EMBL/GenBank/DDBJ databases">
        <title>The first chromosome-level gecko genome reveals the dynamic sex chromosomes of Neotropical dwarf geckos (Sphaerodactylidae: Sphaerodactylus).</title>
        <authorList>
            <person name="Pinto B.J."/>
            <person name="Keating S.E."/>
            <person name="Gamble T."/>
        </authorList>
    </citation>
    <scope>NUCLEOTIDE SEQUENCE</scope>
    <source>
        <strain evidence="1">TG3544</strain>
    </source>
</reference>
<evidence type="ECO:0000313" key="2">
    <source>
        <dbReference type="Proteomes" id="UP000827872"/>
    </source>
</evidence>
<protein>
    <submittedName>
        <fullName evidence="1">Uncharacterized protein</fullName>
    </submittedName>
</protein>
<accession>A0ACB8F940</accession>
<organism evidence="1 2">
    <name type="scientific">Sphaerodactylus townsendi</name>
    <dbReference type="NCBI Taxonomy" id="933632"/>
    <lineage>
        <taxon>Eukaryota</taxon>
        <taxon>Metazoa</taxon>
        <taxon>Chordata</taxon>
        <taxon>Craniata</taxon>
        <taxon>Vertebrata</taxon>
        <taxon>Euteleostomi</taxon>
        <taxon>Lepidosauria</taxon>
        <taxon>Squamata</taxon>
        <taxon>Bifurcata</taxon>
        <taxon>Gekkota</taxon>
        <taxon>Sphaerodactylidae</taxon>
        <taxon>Sphaerodactylus</taxon>
    </lineage>
</organism>
<gene>
    <name evidence="1" type="ORF">K3G42_016164</name>
</gene>
<comment type="caution">
    <text evidence="1">The sequence shown here is derived from an EMBL/GenBank/DDBJ whole genome shotgun (WGS) entry which is preliminary data.</text>
</comment>
<name>A0ACB8F940_9SAUR</name>